<keyword evidence="2" id="KW-1185">Reference proteome</keyword>
<organism evidence="1 2">
    <name type="scientific">Persea americana</name>
    <name type="common">Avocado</name>
    <dbReference type="NCBI Taxonomy" id="3435"/>
    <lineage>
        <taxon>Eukaryota</taxon>
        <taxon>Viridiplantae</taxon>
        <taxon>Streptophyta</taxon>
        <taxon>Embryophyta</taxon>
        <taxon>Tracheophyta</taxon>
        <taxon>Spermatophyta</taxon>
        <taxon>Magnoliopsida</taxon>
        <taxon>Magnoliidae</taxon>
        <taxon>Laurales</taxon>
        <taxon>Lauraceae</taxon>
        <taxon>Persea</taxon>
    </lineage>
</organism>
<name>A0ACC2LPP0_PERAE</name>
<evidence type="ECO:0000313" key="2">
    <source>
        <dbReference type="Proteomes" id="UP001234297"/>
    </source>
</evidence>
<reference evidence="1 2" key="1">
    <citation type="journal article" date="2022" name="Hortic Res">
        <title>A haplotype resolved chromosomal level avocado genome allows analysis of novel avocado genes.</title>
        <authorList>
            <person name="Nath O."/>
            <person name="Fletcher S.J."/>
            <person name="Hayward A."/>
            <person name="Shaw L.M."/>
            <person name="Masouleh A.K."/>
            <person name="Furtado A."/>
            <person name="Henry R.J."/>
            <person name="Mitter N."/>
        </authorList>
    </citation>
    <scope>NUCLEOTIDE SEQUENCE [LARGE SCALE GENOMIC DNA]</scope>
    <source>
        <strain evidence="2">cv. Hass</strain>
    </source>
</reference>
<sequence length="246" mass="26555">MTMNSNTLAHLAIDSAPPVANNIPSSELDEGPSVATPMAATNTSTTAIDTWHNDSLSSTTSVHDTHGVLASSHMATRGQHGIVKPNPKYLSSNYALHTSTSSYVPTEPKGYKIALRHPGTGRDEIPSLLCLILNGSVSEVSSFFSSHTPHCLPSLLHFISQMPQHSLSLSRLFFNARMNLRARRAFVGYPTKNAGVFRAFMSSILSLEAFQEKSDATAYSSEQIQVLEGLDPVRKRPGVYIGSTGL</sequence>
<evidence type="ECO:0000313" key="1">
    <source>
        <dbReference type="EMBL" id="KAJ8635335.1"/>
    </source>
</evidence>
<gene>
    <name evidence="1" type="ORF">MRB53_009602</name>
</gene>
<dbReference type="Proteomes" id="UP001234297">
    <property type="component" value="Chromosome 3"/>
</dbReference>
<accession>A0ACC2LPP0</accession>
<dbReference type="EMBL" id="CM056811">
    <property type="protein sequence ID" value="KAJ8635335.1"/>
    <property type="molecule type" value="Genomic_DNA"/>
</dbReference>
<comment type="caution">
    <text evidence="1">The sequence shown here is derived from an EMBL/GenBank/DDBJ whole genome shotgun (WGS) entry which is preliminary data.</text>
</comment>
<proteinExistence type="predicted"/>
<protein>
    <submittedName>
        <fullName evidence="1">Uncharacterized protein</fullName>
    </submittedName>
</protein>